<evidence type="ECO:0000259" key="1">
    <source>
        <dbReference type="Pfam" id="PF06568"/>
    </source>
</evidence>
<dbReference type="InterPro" id="IPR009506">
    <property type="entry name" value="YjiS-like"/>
</dbReference>
<gene>
    <name evidence="2" type="ORF">DU478_17700</name>
</gene>
<evidence type="ECO:0000313" key="3">
    <source>
        <dbReference type="Proteomes" id="UP000253977"/>
    </source>
</evidence>
<dbReference type="EMBL" id="QPMK01000017">
    <property type="protein sequence ID" value="RDD64788.1"/>
    <property type="molecule type" value="Genomic_DNA"/>
</dbReference>
<comment type="caution">
    <text evidence="2">The sequence shown here is derived from an EMBL/GenBank/DDBJ whole genome shotgun (WGS) entry which is preliminary data.</text>
</comment>
<organism evidence="2 3">
    <name type="scientific">Thalassococcus profundi</name>
    <dbReference type="NCBI Taxonomy" id="2282382"/>
    <lineage>
        <taxon>Bacteria</taxon>
        <taxon>Pseudomonadati</taxon>
        <taxon>Pseudomonadota</taxon>
        <taxon>Alphaproteobacteria</taxon>
        <taxon>Rhodobacterales</taxon>
        <taxon>Roseobacteraceae</taxon>
        <taxon>Thalassococcus</taxon>
    </lineage>
</organism>
<feature type="domain" description="YjiS-like" evidence="1">
    <location>
        <begin position="29"/>
        <end position="61"/>
    </location>
</feature>
<accession>A0A369THN9</accession>
<dbReference type="Proteomes" id="UP000253977">
    <property type="component" value="Unassembled WGS sequence"/>
</dbReference>
<reference evidence="2 3" key="1">
    <citation type="submission" date="2018-07" db="EMBL/GenBank/DDBJ databases">
        <title>Thalassococcus profundi sp. nov., a marine bacterium isolated from deep seawater of Okinawa Trough.</title>
        <authorList>
            <person name="Yu M."/>
        </authorList>
    </citation>
    <scope>NUCLEOTIDE SEQUENCE [LARGE SCALE GENOMIC DNA]</scope>
    <source>
        <strain evidence="2 3">WRAS1</strain>
    </source>
</reference>
<evidence type="ECO:0000313" key="2">
    <source>
        <dbReference type="EMBL" id="RDD64788.1"/>
    </source>
</evidence>
<proteinExistence type="predicted"/>
<dbReference type="AlphaFoldDB" id="A0A369THN9"/>
<protein>
    <submittedName>
        <fullName evidence="2">DUF1127 domain-containing protein</fullName>
    </submittedName>
</protein>
<dbReference type="RefSeq" id="WP_114512302.1">
    <property type="nucleotide sequence ID" value="NZ_QPMK01000017.1"/>
</dbReference>
<dbReference type="OrthoDB" id="8244198at2"/>
<name>A0A369THN9_9RHOB</name>
<dbReference type="Pfam" id="PF06568">
    <property type="entry name" value="YjiS-like"/>
    <property type="match status" value="1"/>
</dbReference>
<keyword evidence="3" id="KW-1185">Reference proteome</keyword>
<sequence length="72" mass="8134">MAFASNLNITGQTAGTTRFSAFIDGLKVRMERRRIYAQTRDELASLSNRDLADLGIHRSEIPRIAYQAAYEN</sequence>